<evidence type="ECO:0000313" key="3">
    <source>
        <dbReference type="Proteomes" id="UP001548590"/>
    </source>
</evidence>
<dbReference type="EMBL" id="JBEWLZ010000001">
    <property type="protein sequence ID" value="MET1488355.1"/>
    <property type="molecule type" value="Genomic_DNA"/>
</dbReference>
<dbReference type="GO" id="GO:0008168">
    <property type="term" value="F:methyltransferase activity"/>
    <property type="evidence" value="ECO:0007669"/>
    <property type="project" value="UniProtKB-KW"/>
</dbReference>
<dbReference type="GO" id="GO:0032259">
    <property type="term" value="P:methylation"/>
    <property type="evidence" value="ECO:0007669"/>
    <property type="project" value="UniProtKB-KW"/>
</dbReference>
<evidence type="ECO:0000259" key="1">
    <source>
        <dbReference type="Pfam" id="PF08241"/>
    </source>
</evidence>
<gene>
    <name evidence="2" type="ORF">ABVT11_00850</name>
</gene>
<keyword evidence="2" id="KW-0808">Transferase</keyword>
<protein>
    <submittedName>
        <fullName evidence="2">Class I SAM-dependent methyltransferase</fullName>
    </submittedName>
</protein>
<reference evidence="2 3" key="1">
    <citation type="submission" date="2024-07" db="EMBL/GenBank/DDBJ databases">
        <title>Uliginosibacterium paludis KCTC:42655.</title>
        <authorList>
            <person name="Kim M.K."/>
        </authorList>
    </citation>
    <scope>NUCLEOTIDE SEQUENCE [LARGE SCALE GENOMIC DNA]</scope>
    <source>
        <strain evidence="2 3">KCTC 42655</strain>
    </source>
</reference>
<dbReference type="Pfam" id="PF08241">
    <property type="entry name" value="Methyltransf_11"/>
    <property type="match status" value="1"/>
</dbReference>
<keyword evidence="2" id="KW-0489">Methyltransferase</keyword>
<keyword evidence="3" id="KW-1185">Reference proteome</keyword>
<comment type="caution">
    <text evidence="2">The sequence shown here is derived from an EMBL/GenBank/DDBJ whole genome shotgun (WGS) entry which is preliminary data.</text>
</comment>
<dbReference type="Gene3D" id="3.40.50.150">
    <property type="entry name" value="Vaccinia Virus protein VP39"/>
    <property type="match status" value="1"/>
</dbReference>
<feature type="domain" description="Methyltransferase type 11" evidence="1">
    <location>
        <begin position="72"/>
        <end position="121"/>
    </location>
</feature>
<dbReference type="InterPro" id="IPR029063">
    <property type="entry name" value="SAM-dependent_MTases_sf"/>
</dbReference>
<sequence>MSHRTQGDWFETARGRYLLAWEHAAFDRKLVDIFGFNAVQFGMCNHDFLRANRMPNRIMCSDMAVAGVSAASVLASEHELPFASQSLDLVVLPHVLEFVNRPHEVLREVERVLLPEGHVLISTFNPMSLWGMRRVMSGHMGEFPWTGQYLSVLRLKDWLSLLGFEHRSAASGCFAPPLSSEVWLRRWSFMESTGRYCWPFGGAVTLLHAVKKVPGMRVIAPNWRDMQRAGKKSMVPAANHHGKTGAGDVFS</sequence>
<dbReference type="SUPFAM" id="SSF53335">
    <property type="entry name" value="S-adenosyl-L-methionine-dependent methyltransferases"/>
    <property type="match status" value="1"/>
</dbReference>
<dbReference type="RefSeq" id="WP_345926401.1">
    <property type="nucleotide sequence ID" value="NZ_JBDIVF010000003.1"/>
</dbReference>
<dbReference type="InterPro" id="IPR013216">
    <property type="entry name" value="Methyltransf_11"/>
</dbReference>
<dbReference type="Proteomes" id="UP001548590">
    <property type="component" value="Unassembled WGS sequence"/>
</dbReference>
<name>A0ABV2CKC9_9RHOO</name>
<accession>A0ABV2CKC9</accession>
<organism evidence="2 3">
    <name type="scientific">Uliginosibacterium paludis</name>
    <dbReference type="NCBI Taxonomy" id="1615952"/>
    <lineage>
        <taxon>Bacteria</taxon>
        <taxon>Pseudomonadati</taxon>
        <taxon>Pseudomonadota</taxon>
        <taxon>Betaproteobacteria</taxon>
        <taxon>Rhodocyclales</taxon>
        <taxon>Zoogloeaceae</taxon>
        <taxon>Uliginosibacterium</taxon>
    </lineage>
</organism>
<evidence type="ECO:0000313" key="2">
    <source>
        <dbReference type="EMBL" id="MET1488355.1"/>
    </source>
</evidence>
<proteinExistence type="predicted"/>